<feature type="compositionally biased region" description="Basic and acidic residues" evidence="1">
    <location>
        <begin position="1"/>
        <end position="29"/>
    </location>
</feature>
<dbReference type="AlphaFoldDB" id="A0A838CWN4"/>
<name>A0A838CWN4_9BACI</name>
<feature type="region of interest" description="Disordered" evidence="1">
    <location>
        <begin position="1"/>
        <end position="53"/>
    </location>
</feature>
<organism evidence="2 3">
    <name type="scientific">Halobacillus locisalis</name>
    <dbReference type="NCBI Taxonomy" id="220753"/>
    <lineage>
        <taxon>Bacteria</taxon>
        <taxon>Bacillati</taxon>
        <taxon>Bacillota</taxon>
        <taxon>Bacilli</taxon>
        <taxon>Bacillales</taxon>
        <taxon>Bacillaceae</taxon>
        <taxon>Halobacillus</taxon>
    </lineage>
</organism>
<evidence type="ECO:0000256" key="1">
    <source>
        <dbReference type="SAM" id="MobiDB-lite"/>
    </source>
</evidence>
<keyword evidence="3" id="KW-1185">Reference proteome</keyword>
<proteinExistence type="predicted"/>
<dbReference type="RefSeq" id="WP_181473217.1">
    <property type="nucleotide sequence ID" value="NZ_JACEFG010000003.1"/>
</dbReference>
<accession>A0A838CWN4</accession>
<comment type="caution">
    <text evidence="2">The sequence shown here is derived from an EMBL/GenBank/DDBJ whole genome shotgun (WGS) entry which is preliminary data.</text>
</comment>
<dbReference type="Proteomes" id="UP000571017">
    <property type="component" value="Unassembled WGS sequence"/>
</dbReference>
<gene>
    <name evidence="2" type="ORF">H0266_14910</name>
</gene>
<sequence>MTQYTKKNEAGKAGKTIVDPKKQHPEFAKEFGNALSNQGHNQKHKENHKGDRS</sequence>
<dbReference type="EMBL" id="JACEFG010000003">
    <property type="protein sequence ID" value="MBA2176185.1"/>
    <property type="molecule type" value="Genomic_DNA"/>
</dbReference>
<evidence type="ECO:0000313" key="2">
    <source>
        <dbReference type="EMBL" id="MBA2176185.1"/>
    </source>
</evidence>
<protein>
    <submittedName>
        <fullName evidence="2">Uncharacterized protein</fullName>
    </submittedName>
</protein>
<reference evidence="2 3" key="1">
    <citation type="journal article" date="2004" name="Extremophiles">
        <title>Halobacillus locisalis sp. nov., a halophilic bacterium isolated from a marine solar saltern of the Yellow Sea in Korea.</title>
        <authorList>
            <person name="Yoon J.H."/>
            <person name="Kang K.H."/>
            <person name="Oh T.K."/>
            <person name="Park Y.H."/>
        </authorList>
    </citation>
    <scope>NUCLEOTIDE SEQUENCE [LARGE SCALE GENOMIC DNA]</scope>
    <source>
        <strain evidence="2 3">KCTC 3788</strain>
    </source>
</reference>
<evidence type="ECO:0000313" key="3">
    <source>
        <dbReference type="Proteomes" id="UP000571017"/>
    </source>
</evidence>